<evidence type="ECO:0000256" key="4">
    <source>
        <dbReference type="SAM" id="MobiDB-lite"/>
    </source>
</evidence>
<dbReference type="SMART" id="SM00320">
    <property type="entry name" value="WD40"/>
    <property type="match status" value="5"/>
</dbReference>
<evidence type="ECO:0000256" key="1">
    <source>
        <dbReference type="ARBA" id="ARBA00022574"/>
    </source>
</evidence>
<dbReference type="Proteomes" id="UP000444721">
    <property type="component" value="Unassembled WGS sequence"/>
</dbReference>
<dbReference type="PANTHER" id="PTHR22838:SF4">
    <property type="entry name" value="WD REPEAT-CONTAINING PROTEIN 13"/>
    <property type="match status" value="1"/>
</dbReference>
<gene>
    <name evidence="5" type="ORF">FDP41_003714</name>
</gene>
<evidence type="ECO:0000313" key="5">
    <source>
        <dbReference type="EMBL" id="KAF0977061.1"/>
    </source>
</evidence>
<dbReference type="GeneID" id="68110932"/>
<dbReference type="EMBL" id="VFQX01000035">
    <property type="protein sequence ID" value="KAF0977061.1"/>
    <property type="molecule type" value="Genomic_DNA"/>
</dbReference>
<evidence type="ECO:0000256" key="3">
    <source>
        <dbReference type="PROSITE-ProRule" id="PRU00221"/>
    </source>
</evidence>
<feature type="region of interest" description="Disordered" evidence="4">
    <location>
        <begin position="130"/>
        <end position="163"/>
    </location>
</feature>
<dbReference type="PROSITE" id="PS50294">
    <property type="entry name" value="WD_REPEATS_REGION"/>
    <property type="match status" value="2"/>
</dbReference>
<proteinExistence type="predicted"/>
<name>A0A6A5BRY2_NAEFO</name>
<dbReference type="PROSITE" id="PS50082">
    <property type="entry name" value="WD_REPEATS_2"/>
    <property type="match status" value="2"/>
</dbReference>
<dbReference type="OrthoDB" id="1932312at2759"/>
<dbReference type="InterPro" id="IPR015943">
    <property type="entry name" value="WD40/YVTN_repeat-like_dom_sf"/>
</dbReference>
<dbReference type="Pfam" id="PF00400">
    <property type="entry name" value="WD40"/>
    <property type="match status" value="2"/>
</dbReference>
<feature type="region of interest" description="Disordered" evidence="4">
    <location>
        <begin position="177"/>
        <end position="201"/>
    </location>
</feature>
<evidence type="ECO:0000256" key="2">
    <source>
        <dbReference type="ARBA" id="ARBA00022737"/>
    </source>
</evidence>
<dbReference type="InterPro" id="IPR051350">
    <property type="entry name" value="WD_repeat-ST_regulator"/>
</dbReference>
<dbReference type="AlphaFoldDB" id="A0A6A5BRY2"/>
<organism evidence="5 6">
    <name type="scientific">Naegleria fowleri</name>
    <name type="common">Brain eating amoeba</name>
    <dbReference type="NCBI Taxonomy" id="5763"/>
    <lineage>
        <taxon>Eukaryota</taxon>
        <taxon>Discoba</taxon>
        <taxon>Heterolobosea</taxon>
        <taxon>Tetramitia</taxon>
        <taxon>Eutetramitia</taxon>
        <taxon>Vahlkampfiidae</taxon>
        <taxon>Naegleria</taxon>
    </lineage>
</organism>
<feature type="region of interest" description="Disordered" evidence="4">
    <location>
        <begin position="1"/>
        <end position="75"/>
    </location>
</feature>
<dbReference type="SUPFAM" id="SSF50978">
    <property type="entry name" value="WD40 repeat-like"/>
    <property type="match status" value="1"/>
</dbReference>
<accession>A0A6A5BRY2</accession>
<feature type="compositionally biased region" description="Basic residues" evidence="4">
    <location>
        <begin position="57"/>
        <end position="66"/>
    </location>
</feature>
<dbReference type="PANTHER" id="PTHR22838">
    <property type="entry name" value="WD REPEAT PROTEIN 26-RELATED"/>
    <property type="match status" value="1"/>
</dbReference>
<feature type="compositionally biased region" description="Polar residues" evidence="4">
    <location>
        <begin position="1"/>
        <end position="14"/>
    </location>
</feature>
<keyword evidence="6" id="KW-1185">Reference proteome</keyword>
<feature type="repeat" description="WD" evidence="3">
    <location>
        <begin position="520"/>
        <end position="552"/>
    </location>
</feature>
<dbReference type="GO" id="GO:0005634">
    <property type="term" value="C:nucleus"/>
    <property type="evidence" value="ECO:0007669"/>
    <property type="project" value="TreeGrafter"/>
</dbReference>
<sequence>MMDNSTSIAASSPFEQERDQIDATLGSFRSKRYHSLRKELRAVKKSKASASTSPSSNHHHHSHHQHYHENSFKRQSTANSTYLEWRRFLLEQKGQTFASAQSNPSMKLTPQDMLMVFDAKKQQDQMKPPQFLFLSGGSTNIPKSSSASHRRSQSNRLSEHDSCASYQLDSQLDSSQIMSGHEDSISDENVEDYETNSPSVPRTKMSEVYEFVGMHHIFELGNGYDGIEVTVIKFANDNRDLLAFAANDGTLAIATAWKTPEIIHRLKGHKDAILDFDWSLSNEYILTVSKDATIRIWNTSNGKCIRVIDKQGACRAVKFFPLNPNFFCVGFEGGIVGLYNLSTGKLVEKLKINKLSVGMGSFVNINMSLGSNNHVTCLTFSTLGNRIFIGDVMGYLWIYDFDASKIAFGKLLQKTKVSLNGKSISSIDYQMWTGNSSKASPRILVSAMDSYVHLYQYSQTAGQFIESIRFPVSQKNHPVRSHFCPLVPYMASSCFVTGSESTEILFYSTKFGSSHAINRLMGHSSPVLDVSWSYDETLLASCDSSGVVILWKRRPLEDKDA</sequence>
<reference evidence="5 6" key="1">
    <citation type="journal article" date="2019" name="Sci. Rep.">
        <title>Nanopore sequencing improves the draft genome of the human pathogenic amoeba Naegleria fowleri.</title>
        <authorList>
            <person name="Liechti N."/>
            <person name="Schurch N."/>
            <person name="Bruggmann R."/>
            <person name="Wittwer M."/>
        </authorList>
    </citation>
    <scope>NUCLEOTIDE SEQUENCE [LARGE SCALE GENOMIC DNA]</scope>
    <source>
        <strain evidence="5 6">ATCC 30894</strain>
    </source>
</reference>
<dbReference type="GO" id="GO:1990841">
    <property type="term" value="F:promoter-specific chromatin binding"/>
    <property type="evidence" value="ECO:0007669"/>
    <property type="project" value="TreeGrafter"/>
</dbReference>
<feature type="compositionally biased region" description="Acidic residues" evidence="4">
    <location>
        <begin position="185"/>
        <end position="194"/>
    </location>
</feature>
<dbReference type="PROSITE" id="PS00678">
    <property type="entry name" value="WD_REPEATS_1"/>
    <property type="match status" value="1"/>
</dbReference>
<dbReference type="InterPro" id="IPR019775">
    <property type="entry name" value="WD40_repeat_CS"/>
</dbReference>
<dbReference type="OMA" id="MLKFANN"/>
<protein>
    <submittedName>
        <fullName evidence="5">Uncharacterized protein</fullName>
    </submittedName>
</protein>
<dbReference type="RefSeq" id="XP_044561774.1">
    <property type="nucleotide sequence ID" value="XM_044707049.1"/>
</dbReference>
<dbReference type="VEuPathDB" id="AmoebaDB:NF0078150"/>
<dbReference type="Gene3D" id="2.130.10.10">
    <property type="entry name" value="YVTN repeat-like/Quinoprotein amine dehydrogenase"/>
    <property type="match status" value="2"/>
</dbReference>
<keyword evidence="2" id="KW-0677">Repeat</keyword>
<dbReference type="InterPro" id="IPR036322">
    <property type="entry name" value="WD40_repeat_dom_sf"/>
</dbReference>
<dbReference type="InterPro" id="IPR001680">
    <property type="entry name" value="WD40_rpt"/>
</dbReference>
<dbReference type="VEuPathDB" id="AmoebaDB:NfTy_064930"/>
<keyword evidence="1 3" id="KW-0853">WD repeat</keyword>
<dbReference type="VEuPathDB" id="AmoebaDB:FDP41_003714"/>
<evidence type="ECO:0000313" key="6">
    <source>
        <dbReference type="Proteomes" id="UP000444721"/>
    </source>
</evidence>
<feature type="repeat" description="WD" evidence="3">
    <location>
        <begin position="266"/>
        <end position="307"/>
    </location>
</feature>
<comment type="caution">
    <text evidence="5">The sequence shown here is derived from an EMBL/GenBank/DDBJ whole genome shotgun (WGS) entry which is preliminary data.</text>
</comment>